<evidence type="ECO:0000313" key="8">
    <source>
        <dbReference type="Proteomes" id="UP000000692"/>
    </source>
</evidence>
<dbReference type="OrthoDB" id="3181400at2"/>
<dbReference type="InterPro" id="IPR016446">
    <property type="entry name" value="Flavin_OxRdtase_Frp"/>
</dbReference>
<dbReference type="CDD" id="cd02146">
    <property type="entry name" value="NfsA-like"/>
    <property type="match status" value="1"/>
</dbReference>
<dbReference type="HOGENOM" id="CLU_070764_0_0_5"/>
<dbReference type="AlphaFoldDB" id="F9Y601"/>
<dbReference type="EMBL" id="CP002018">
    <property type="protein sequence ID" value="AEM40826.1"/>
    <property type="molecule type" value="Genomic_DNA"/>
</dbReference>
<name>F9Y601_KETVW</name>
<evidence type="ECO:0000256" key="1">
    <source>
        <dbReference type="ARBA" id="ARBA00008366"/>
    </source>
</evidence>
<gene>
    <name evidence="7" type="ordered locus">KVU_0987</name>
</gene>
<dbReference type="PANTHER" id="PTHR43425">
    <property type="entry name" value="OXYGEN-INSENSITIVE NADPH NITROREDUCTASE"/>
    <property type="match status" value="1"/>
</dbReference>
<protein>
    <submittedName>
        <fullName evidence="7">Nitroreductase family protein</fullName>
        <ecNumber evidence="7">1.6.99.-</ecNumber>
    </submittedName>
</protein>
<keyword evidence="8" id="KW-1185">Reference proteome</keyword>
<dbReference type="SUPFAM" id="SSF55469">
    <property type="entry name" value="FMN-dependent nitroreductase-like"/>
    <property type="match status" value="1"/>
</dbReference>
<dbReference type="InterPro" id="IPR000415">
    <property type="entry name" value="Nitroreductase-like"/>
</dbReference>
<organism evidence="7 8">
    <name type="scientific">Ketogulonicigenium vulgare (strain WSH-001)</name>
    <dbReference type="NCBI Taxonomy" id="759362"/>
    <lineage>
        <taxon>Bacteria</taxon>
        <taxon>Pseudomonadati</taxon>
        <taxon>Pseudomonadota</taxon>
        <taxon>Alphaproteobacteria</taxon>
        <taxon>Rhodobacterales</taxon>
        <taxon>Roseobacteraceae</taxon>
        <taxon>Ketogulonicigenium</taxon>
    </lineage>
</organism>
<dbReference type="PATRIC" id="fig|759362.5.peg.1018"/>
<keyword evidence="5" id="KW-0521">NADP</keyword>
<dbReference type="PANTHER" id="PTHR43425:SF2">
    <property type="entry name" value="OXYGEN-INSENSITIVE NADPH NITROREDUCTASE"/>
    <property type="match status" value="1"/>
</dbReference>
<dbReference type="eggNOG" id="COG0778">
    <property type="taxonomic scope" value="Bacteria"/>
</dbReference>
<comment type="similarity">
    <text evidence="1 5">Belongs to the flavin oxidoreductase frp family.</text>
</comment>
<reference evidence="7 8" key="1">
    <citation type="journal article" date="2011" name="J. Bacteriol.">
        <title>Complete genome sequence of the industrial strain Ketogulonicigenium vulgare WSH-001.</title>
        <authorList>
            <person name="Liu L."/>
            <person name="Li Y."/>
            <person name="Zhang J."/>
            <person name="Zhou Z."/>
            <person name="Liu J."/>
            <person name="Li X."/>
            <person name="Zhou J."/>
            <person name="Du G."/>
            <person name="Wang L."/>
            <person name="Chen J."/>
        </authorList>
    </citation>
    <scope>NUCLEOTIDE SEQUENCE [LARGE SCALE GENOMIC DNA]</scope>
    <source>
        <strain evidence="7 8">WSH-001</strain>
    </source>
</reference>
<evidence type="ECO:0000256" key="3">
    <source>
        <dbReference type="ARBA" id="ARBA00022643"/>
    </source>
</evidence>
<keyword evidence="3 5" id="KW-0288">FMN</keyword>
<dbReference type="Gene3D" id="3.40.109.10">
    <property type="entry name" value="NADH Oxidase"/>
    <property type="match status" value="1"/>
</dbReference>
<evidence type="ECO:0000256" key="5">
    <source>
        <dbReference type="PIRNR" id="PIRNR005426"/>
    </source>
</evidence>
<dbReference type="PIRSF" id="PIRSF005426">
    <property type="entry name" value="Frp"/>
    <property type="match status" value="1"/>
</dbReference>
<dbReference type="RefSeq" id="WP_013384285.1">
    <property type="nucleotide sequence ID" value="NC_017384.1"/>
</dbReference>
<evidence type="ECO:0000259" key="6">
    <source>
        <dbReference type="Pfam" id="PF00881"/>
    </source>
</evidence>
<keyword evidence="4 5" id="KW-0560">Oxidoreductase</keyword>
<feature type="domain" description="Nitroreductase" evidence="6">
    <location>
        <begin position="32"/>
        <end position="187"/>
    </location>
</feature>
<dbReference type="EC" id="1.6.99.-" evidence="7"/>
<evidence type="ECO:0000256" key="2">
    <source>
        <dbReference type="ARBA" id="ARBA00022630"/>
    </source>
</evidence>
<evidence type="ECO:0000256" key="4">
    <source>
        <dbReference type="ARBA" id="ARBA00023002"/>
    </source>
</evidence>
<dbReference type="KEGG" id="kvl:KVU_0987"/>
<keyword evidence="2 5" id="KW-0285">Flavoprotein</keyword>
<dbReference type="Proteomes" id="UP000000692">
    <property type="component" value="Chromosome"/>
</dbReference>
<sequence>MTKLTHTQDIWQARYAQSSPLSQIDPLVARLMGHRSVRAYSDRAVEDDVLLQAIAAAQSASTSSNLQAWSVVAVRDPAKRARLSALCGNQRHINDAPVFLIWLVDWSRLRRIAATQDQPSDGTDYLESYTVGVVDAALAAQNAAVALEALGLGLVYIGGIRNHPEDVAAELGLPSGTFALVGMSIGYPDPARPADIKPRLSQATILHNETYDSAPEQAAVAAYDAAMVDFQRAQGRGDLPWSATAVQRVKGPGSLSGRERLRDALQNLGLPLI</sequence>
<dbReference type="GO" id="GO:0016491">
    <property type="term" value="F:oxidoreductase activity"/>
    <property type="evidence" value="ECO:0007669"/>
    <property type="project" value="UniProtKB-UniRule"/>
</dbReference>
<accession>F9Y601</accession>
<dbReference type="Pfam" id="PF00881">
    <property type="entry name" value="Nitroreductase"/>
    <property type="match status" value="1"/>
</dbReference>
<evidence type="ECO:0000313" key="7">
    <source>
        <dbReference type="EMBL" id="AEM40826.1"/>
    </source>
</evidence>
<dbReference type="InterPro" id="IPR029479">
    <property type="entry name" value="Nitroreductase"/>
</dbReference>
<proteinExistence type="inferred from homology"/>